<keyword evidence="2" id="KW-0812">Transmembrane</keyword>
<dbReference type="PANTHER" id="PTHR33371:SF19">
    <property type="entry name" value="MCE-FAMILY PROTEIN MCE4A"/>
    <property type="match status" value="1"/>
</dbReference>
<feature type="region of interest" description="Disordered" evidence="1">
    <location>
        <begin position="1"/>
        <end position="22"/>
    </location>
</feature>
<dbReference type="NCBIfam" id="TIGR00996">
    <property type="entry name" value="Mtu_fam_mce"/>
    <property type="match status" value="1"/>
</dbReference>
<dbReference type="InterPro" id="IPR052336">
    <property type="entry name" value="MlaD_Phospholipid_Transporter"/>
</dbReference>
<gene>
    <name evidence="5" type="ORF">BN1232_05002</name>
</gene>
<evidence type="ECO:0000256" key="2">
    <source>
        <dbReference type="SAM" id="Phobius"/>
    </source>
</evidence>
<dbReference type="GO" id="GO:0051701">
    <property type="term" value="P:biological process involved in interaction with host"/>
    <property type="evidence" value="ECO:0007669"/>
    <property type="project" value="TreeGrafter"/>
</dbReference>
<evidence type="ECO:0000313" key="6">
    <source>
        <dbReference type="Proteomes" id="UP000199251"/>
    </source>
</evidence>
<proteinExistence type="predicted"/>
<dbReference type="InterPro" id="IPR005693">
    <property type="entry name" value="Mce"/>
</dbReference>
<dbReference type="GO" id="GO:0005576">
    <property type="term" value="C:extracellular region"/>
    <property type="evidence" value="ECO:0007669"/>
    <property type="project" value="TreeGrafter"/>
</dbReference>
<feature type="domain" description="Mammalian cell entry C-terminal" evidence="4">
    <location>
        <begin position="150"/>
        <end position="363"/>
    </location>
</feature>
<keyword evidence="2" id="KW-1133">Transmembrane helix</keyword>
<dbReference type="EMBL" id="CTEE01000001">
    <property type="protein sequence ID" value="CQD20674.1"/>
    <property type="molecule type" value="Genomic_DNA"/>
</dbReference>
<evidence type="ECO:0000259" key="3">
    <source>
        <dbReference type="Pfam" id="PF02470"/>
    </source>
</evidence>
<dbReference type="Pfam" id="PF02470">
    <property type="entry name" value="MlaD"/>
    <property type="match status" value="1"/>
</dbReference>
<dbReference type="Pfam" id="PF11887">
    <property type="entry name" value="Mce4_CUP1"/>
    <property type="match status" value="1"/>
</dbReference>
<feature type="domain" description="Mce/MlaD" evidence="3">
    <location>
        <begin position="67"/>
        <end position="142"/>
    </location>
</feature>
<accession>A0A0E4CQF5</accession>
<evidence type="ECO:0000313" key="5">
    <source>
        <dbReference type="EMBL" id="CQD20674.1"/>
    </source>
</evidence>
<dbReference type="InterPro" id="IPR024516">
    <property type="entry name" value="Mce_C"/>
</dbReference>
<sequence>MTDRFGPGPIDRSEAASSASPVAASPGRHFGAQSYARPLAGLATVVVVAVIFAFAVGLFRGSFTESVPVTVISQRAGLVMNPDAKVKMRGVQVGKVASIESLPNGQAAIHLAMDPSQLHFIPSNVLVDIASSTVFGAKSVLLVEPAQPATQRLHSGQTLQGQHVMVEINTVFQQLVSVLSQIDPPKLNESLGALAQAFSGRGAKLGQALSDLDSFLARLEPSLPAFRHDFEVLPAVSNAYADAAPDLVRTVSNTNRISKTIVEEQHNLDALLISAIGLADIGNDVLSQNRQPLTDVMHLLVPTTDLLNEYHEALTCSFGGLIQIGHGAPLSEPSINISASLTLGAERYRYPTNLPKVAATGGPRCVGLPKLPFNTNPPQLITDTGANPVGYGNQQTLLNSDLLKQLLYGPIAGPPRNPAQIGQPG</sequence>
<name>A0A0E4CQF5_MYCLN</name>
<feature type="transmembrane region" description="Helical" evidence="2">
    <location>
        <begin position="39"/>
        <end position="59"/>
    </location>
</feature>
<dbReference type="STRING" id="141349.BN1232_05002"/>
<evidence type="ECO:0000259" key="4">
    <source>
        <dbReference type="Pfam" id="PF11887"/>
    </source>
</evidence>
<dbReference type="AlphaFoldDB" id="A0A0E4CQF5"/>
<keyword evidence="2" id="KW-0472">Membrane</keyword>
<reference evidence="5 6" key="1">
    <citation type="submission" date="2015-03" db="EMBL/GenBank/DDBJ databases">
        <authorList>
            <person name="Urmite Genomes"/>
        </authorList>
    </citation>
    <scope>NUCLEOTIDE SEQUENCE [LARGE SCALE GENOMIC DNA]</scope>
    <source>
        <strain evidence="5 6">CSUR P1491</strain>
    </source>
</reference>
<dbReference type="Proteomes" id="UP000199251">
    <property type="component" value="Unassembled WGS sequence"/>
</dbReference>
<dbReference type="InterPro" id="IPR003399">
    <property type="entry name" value="Mce/MlaD"/>
</dbReference>
<dbReference type="PANTHER" id="PTHR33371">
    <property type="entry name" value="INTERMEMBRANE PHOSPHOLIPID TRANSPORT SYSTEM BINDING PROTEIN MLAD-RELATED"/>
    <property type="match status" value="1"/>
</dbReference>
<organism evidence="5 6">
    <name type="scientific">Mycobacterium lentiflavum</name>
    <dbReference type="NCBI Taxonomy" id="141349"/>
    <lineage>
        <taxon>Bacteria</taxon>
        <taxon>Bacillati</taxon>
        <taxon>Actinomycetota</taxon>
        <taxon>Actinomycetes</taxon>
        <taxon>Mycobacteriales</taxon>
        <taxon>Mycobacteriaceae</taxon>
        <taxon>Mycobacterium</taxon>
        <taxon>Mycobacterium simiae complex</taxon>
    </lineage>
</organism>
<protein>
    <submittedName>
        <fullName evidence="5">Virulence factor Mce</fullName>
    </submittedName>
</protein>
<evidence type="ECO:0000256" key="1">
    <source>
        <dbReference type="SAM" id="MobiDB-lite"/>
    </source>
</evidence>